<dbReference type="GO" id="GO:0005739">
    <property type="term" value="C:mitochondrion"/>
    <property type="evidence" value="ECO:0007669"/>
    <property type="project" value="UniProtKB-SubCell"/>
</dbReference>
<organism evidence="6 7">
    <name type="scientific">Schistosoma margrebowiei</name>
    <dbReference type="NCBI Taxonomy" id="48269"/>
    <lineage>
        <taxon>Eukaryota</taxon>
        <taxon>Metazoa</taxon>
        <taxon>Spiralia</taxon>
        <taxon>Lophotrochozoa</taxon>
        <taxon>Platyhelminthes</taxon>
        <taxon>Trematoda</taxon>
        <taxon>Digenea</taxon>
        <taxon>Strigeidida</taxon>
        <taxon>Schistosomatoidea</taxon>
        <taxon>Schistosomatidae</taxon>
        <taxon>Schistosoma</taxon>
    </lineage>
</organism>
<dbReference type="PANTHER" id="PTHR15590:SF0">
    <property type="entry name" value="CX9C MOTIF-CONTAINING PROTEIN 4"/>
    <property type="match status" value="1"/>
</dbReference>
<feature type="disulfide bond" evidence="5">
    <location>
        <begin position="70"/>
        <end position="81"/>
    </location>
</feature>
<evidence type="ECO:0000256" key="4">
    <source>
        <dbReference type="ARBA" id="ARBA00023157"/>
    </source>
</evidence>
<dbReference type="Proteomes" id="UP000050790">
    <property type="component" value="Unassembled WGS sequence"/>
</dbReference>
<comment type="similarity">
    <text evidence="2">Belongs to the CMC4 family.</text>
</comment>
<dbReference type="PANTHER" id="PTHR15590">
    <property type="entry name" value="CX9C MOTIF-CONTAINING PROTEIN 4"/>
    <property type="match status" value="1"/>
</dbReference>
<protein>
    <recommendedName>
        <fullName evidence="8">Cx9C motif-containing protein 4, mitochondrial</fullName>
    </recommendedName>
</protein>
<reference evidence="7" key="1">
    <citation type="submission" date="2023-11" db="UniProtKB">
        <authorList>
            <consortium name="WormBaseParasite"/>
        </authorList>
    </citation>
    <scope>IDENTIFICATION</scope>
</reference>
<dbReference type="Pfam" id="PF08991">
    <property type="entry name" value="CMC4"/>
    <property type="match status" value="1"/>
</dbReference>
<dbReference type="InterPro" id="IPR027179">
    <property type="entry name" value="CMC4"/>
</dbReference>
<evidence type="ECO:0000256" key="1">
    <source>
        <dbReference type="ARBA" id="ARBA00004173"/>
    </source>
</evidence>
<evidence type="ECO:0000256" key="2">
    <source>
        <dbReference type="ARBA" id="ARBA00009858"/>
    </source>
</evidence>
<evidence type="ECO:0008006" key="8">
    <source>
        <dbReference type="Google" id="ProtNLM"/>
    </source>
</evidence>
<proteinExistence type="inferred from homology"/>
<keyword evidence="3" id="KW-0496">Mitochondrion</keyword>
<evidence type="ECO:0000256" key="5">
    <source>
        <dbReference type="PIRSR" id="PIRSR627179-50"/>
    </source>
</evidence>
<keyword evidence="4 5" id="KW-1015">Disulfide bond</keyword>
<evidence type="ECO:0000313" key="6">
    <source>
        <dbReference type="Proteomes" id="UP000050790"/>
    </source>
</evidence>
<dbReference type="Gene3D" id="1.10.287.1130">
    <property type="entry name" value="CytochromE C oxidase copper chaperone"/>
    <property type="match status" value="1"/>
</dbReference>
<comment type="subcellular location">
    <subcellularLocation>
        <location evidence="1">Mitochondrion</location>
    </subcellularLocation>
</comment>
<evidence type="ECO:0000256" key="3">
    <source>
        <dbReference type="ARBA" id="ARBA00023128"/>
    </source>
</evidence>
<accession>A0AA84ZP28</accession>
<dbReference type="AlphaFoldDB" id="A0AA84ZP28"/>
<feature type="disulfide bond" evidence="5">
    <location>
        <begin position="92"/>
        <end position="103"/>
    </location>
</feature>
<dbReference type="SUPFAM" id="SSF47072">
    <property type="entry name" value="Cysteine alpha-hairpin motif"/>
    <property type="match status" value="1"/>
</dbReference>
<evidence type="ECO:0000313" key="7">
    <source>
        <dbReference type="WBParaSite" id="SMRG1_39320.1"/>
    </source>
</evidence>
<feature type="disulfide bond" evidence="5">
    <location>
        <begin position="60"/>
        <end position="91"/>
    </location>
</feature>
<dbReference type="InterPro" id="IPR009069">
    <property type="entry name" value="Cys_alpha_HP_mot_SF"/>
</dbReference>
<sequence length="120" mass="14146">MTASPKFPQNWEIGYRRDDVKPTNRITDAAHIQSSVTRMYPYYMSTDLLYDSKCSMDLPCKPLACKIQSCLIRNDFDVTRCTREITSLIECCQKFRHIKQPCCEGWDNYKYRPDNQTKTN</sequence>
<dbReference type="WBParaSite" id="SMRG1_39320.1">
    <property type="protein sequence ID" value="SMRG1_39320.1"/>
    <property type="gene ID" value="SMRG1_39320"/>
</dbReference>
<name>A0AA84ZP28_9TREM</name>